<dbReference type="EMBL" id="WQMT02000006">
    <property type="protein sequence ID" value="KAG9221502.1"/>
    <property type="molecule type" value="Genomic_DNA"/>
</dbReference>
<evidence type="ECO:0000313" key="2">
    <source>
        <dbReference type="Proteomes" id="UP000824881"/>
    </source>
</evidence>
<organism evidence="1 2">
    <name type="scientific">Pleurotus cornucopiae</name>
    <name type="common">Cornucopia mushroom</name>
    <dbReference type="NCBI Taxonomy" id="5321"/>
    <lineage>
        <taxon>Eukaryota</taxon>
        <taxon>Fungi</taxon>
        <taxon>Dikarya</taxon>
        <taxon>Basidiomycota</taxon>
        <taxon>Agaricomycotina</taxon>
        <taxon>Agaricomycetes</taxon>
        <taxon>Agaricomycetidae</taxon>
        <taxon>Agaricales</taxon>
        <taxon>Pleurotineae</taxon>
        <taxon>Pleurotaceae</taxon>
        <taxon>Pleurotus</taxon>
    </lineage>
</organism>
<reference evidence="1 2" key="1">
    <citation type="journal article" date="2021" name="Appl. Environ. Microbiol.">
        <title>Genetic linkage and physical mapping for an oyster mushroom Pleurotus cornucopiae and QTL analysis for the trait cap color.</title>
        <authorList>
            <person name="Zhang Y."/>
            <person name="Gao W."/>
            <person name="Sonnenberg A."/>
            <person name="Chen Q."/>
            <person name="Zhang J."/>
            <person name="Huang C."/>
        </authorList>
    </citation>
    <scope>NUCLEOTIDE SEQUENCE [LARGE SCALE GENOMIC DNA]</scope>
    <source>
        <strain evidence="1">CCMSSC00406</strain>
    </source>
</reference>
<keyword evidence="2" id="KW-1185">Reference proteome</keyword>
<gene>
    <name evidence="1" type="ORF">CCMSSC00406_0009491</name>
</gene>
<proteinExistence type="predicted"/>
<dbReference type="Proteomes" id="UP000824881">
    <property type="component" value="Unassembled WGS sequence"/>
</dbReference>
<evidence type="ECO:0000313" key="1">
    <source>
        <dbReference type="EMBL" id="KAG9221502.1"/>
    </source>
</evidence>
<accession>A0ACB7ITA1</accession>
<protein>
    <submittedName>
        <fullName evidence="1">Uncharacterized protein</fullName>
    </submittedName>
</protein>
<comment type="caution">
    <text evidence="1">The sequence shown here is derived from an EMBL/GenBank/DDBJ whole genome shotgun (WGS) entry which is preliminary data.</text>
</comment>
<sequence>MSSVYVSTPLPTLSTDMSFILARAPLPVISGQMEFTRDVLESWKRENAVHGERIQRKSQRHGHTAGDDNTAETLSNDDVNDVGDQSKIPKPIGEPGRRPETGGFPLKERLLKVEMWEEETYDNILGAVRKAAQITLNLSVSFKFQEKTKMAHKWNFLEEYDGHWPVKSMLKTYLKYTSERARKDNKDAAEELERDI</sequence>
<name>A0ACB7ITA1_PLECO</name>